<feature type="non-terminal residue" evidence="2">
    <location>
        <position position="120"/>
    </location>
</feature>
<gene>
    <name evidence="2" type="ORF">IPOD504_LOCUS11190</name>
</gene>
<protein>
    <submittedName>
        <fullName evidence="2">Uncharacterized protein</fullName>
    </submittedName>
</protein>
<evidence type="ECO:0000256" key="1">
    <source>
        <dbReference type="SAM" id="MobiDB-lite"/>
    </source>
</evidence>
<reference evidence="2" key="1">
    <citation type="submission" date="2022-03" db="EMBL/GenBank/DDBJ databases">
        <authorList>
            <person name="Martin H S."/>
        </authorList>
    </citation>
    <scope>NUCLEOTIDE SEQUENCE</scope>
</reference>
<accession>A0ABN8IQ23</accession>
<proteinExistence type="predicted"/>
<dbReference type="EMBL" id="OW152839">
    <property type="protein sequence ID" value="CAH2060800.1"/>
    <property type="molecule type" value="Genomic_DNA"/>
</dbReference>
<evidence type="ECO:0000313" key="3">
    <source>
        <dbReference type="Proteomes" id="UP000837857"/>
    </source>
</evidence>
<dbReference type="Proteomes" id="UP000837857">
    <property type="component" value="Chromosome 27"/>
</dbReference>
<sequence>MVVKGHYGKGVEKTDGGRGGGDESIGTSLSLFIRIACVLTSLSRACFASMFRGCSKVGWQWPLVGVVVLAACVGGSEFPERECCDPVYPPNTATTAAAPVTYPVSKAGQLGKFQRENDST</sequence>
<name>A0ABN8IQ23_9NEOP</name>
<keyword evidence="3" id="KW-1185">Reference proteome</keyword>
<feature type="region of interest" description="Disordered" evidence="1">
    <location>
        <begin position="1"/>
        <end position="21"/>
    </location>
</feature>
<organism evidence="2 3">
    <name type="scientific">Iphiclides podalirius</name>
    <name type="common">scarce swallowtail</name>
    <dbReference type="NCBI Taxonomy" id="110791"/>
    <lineage>
        <taxon>Eukaryota</taxon>
        <taxon>Metazoa</taxon>
        <taxon>Ecdysozoa</taxon>
        <taxon>Arthropoda</taxon>
        <taxon>Hexapoda</taxon>
        <taxon>Insecta</taxon>
        <taxon>Pterygota</taxon>
        <taxon>Neoptera</taxon>
        <taxon>Endopterygota</taxon>
        <taxon>Lepidoptera</taxon>
        <taxon>Glossata</taxon>
        <taxon>Ditrysia</taxon>
        <taxon>Papilionoidea</taxon>
        <taxon>Papilionidae</taxon>
        <taxon>Papilioninae</taxon>
        <taxon>Iphiclides</taxon>
    </lineage>
</organism>
<evidence type="ECO:0000313" key="2">
    <source>
        <dbReference type="EMBL" id="CAH2060800.1"/>
    </source>
</evidence>